<evidence type="ECO:0000313" key="2">
    <source>
        <dbReference type="Proteomes" id="UP000258309"/>
    </source>
</evidence>
<feature type="non-terminal residue" evidence="1">
    <location>
        <position position="116"/>
    </location>
</feature>
<organism evidence="1 2">
    <name type="scientific">Scytalidium lignicola</name>
    <name type="common">Hyphomycete</name>
    <dbReference type="NCBI Taxonomy" id="5539"/>
    <lineage>
        <taxon>Eukaryota</taxon>
        <taxon>Fungi</taxon>
        <taxon>Dikarya</taxon>
        <taxon>Ascomycota</taxon>
        <taxon>Pezizomycotina</taxon>
        <taxon>Leotiomycetes</taxon>
        <taxon>Leotiomycetes incertae sedis</taxon>
        <taxon>Scytalidium</taxon>
    </lineage>
</organism>
<protein>
    <submittedName>
        <fullName evidence="1">Uncharacterized protein</fullName>
    </submittedName>
</protein>
<dbReference type="AlphaFoldDB" id="A0A3E2H580"/>
<feature type="non-terminal residue" evidence="1">
    <location>
        <position position="1"/>
    </location>
</feature>
<gene>
    <name evidence="1" type="ORF">B7463_g7800</name>
</gene>
<keyword evidence="2" id="KW-1185">Reference proteome</keyword>
<dbReference type="EMBL" id="NCSJ02000160">
    <property type="protein sequence ID" value="RFU28538.1"/>
    <property type="molecule type" value="Genomic_DNA"/>
</dbReference>
<name>A0A3E2H580_SCYLI</name>
<sequence length="116" mass="13110">MIWIFLQLSMFKSLPGETQSILQCAQILCKQVEIRDPVRGSDEKSNGNSDETEKLVFDDECPLPAVKGKDHATVSMPKRLIPDLDLRLTVTISTLTHWRGTGQFFKLSDMQLSKES</sequence>
<dbReference type="Proteomes" id="UP000258309">
    <property type="component" value="Unassembled WGS sequence"/>
</dbReference>
<comment type="caution">
    <text evidence="1">The sequence shown here is derived from an EMBL/GenBank/DDBJ whole genome shotgun (WGS) entry which is preliminary data.</text>
</comment>
<proteinExistence type="predicted"/>
<evidence type="ECO:0000313" key="1">
    <source>
        <dbReference type="EMBL" id="RFU28538.1"/>
    </source>
</evidence>
<reference evidence="1 2" key="1">
    <citation type="submission" date="2018-05" db="EMBL/GenBank/DDBJ databases">
        <title>Draft genome sequence of Scytalidium lignicola DSM 105466, a ubiquitous saprotrophic fungus.</title>
        <authorList>
            <person name="Buettner E."/>
            <person name="Gebauer A.M."/>
            <person name="Hofrichter M."/>
            <person name="Liers C."/>
            <person name="Kellner H."/>
        </authorList>
    </citation>
    <scope>NUCLEOTIDE SEQUENCE [LARGE SCALE GENOMIC DNA]</scope>
    <source>
        <strain evidence="1 2">DSM 105466</strain>
    </source>
</reference>
<accession>A0A3E2H580</accession>